<evidence type="ECO:0000313" key="5">
    <source>
        <dbReference type="RefSeq" id="XP_056687243.1"/>
    </source>
</evidence>
<evidence type="ECO:0000313" key="9">
    <source>
        <dbReference type="RefSeq" id="XP_056687247.1"/>
    </source>
</evidence>
<dbReference type="RefSeq" id="XP_056687245.1">
    <property type="nucleotide sequence ID" value="XM_056831267.1"/>
</dbReference>
<evidence type="ECO:0000313" key="12">
    <source>
        <dbReference type="RefSeq" id="XP_056687250.1"/>
    </source>
</evidence>
<gene>
    <name evidence="5 6 7 8 9 10 11 12" type="primary">LOC130462611</name>
</gene>
<evidence type="ECO:0000313" key="6">
    <source>
        <dbReference type="RefSeq" id="XP_056687244.1"/>
    </source>
</evidence>
<dbReference type="PROSITE" id="PS50067">
    <property type="entry name" value="KINESIN_MOTOR_2"/>
    <property type="match status" value="1"/>
</dbReference>
<dbReference type="GeneID" id="130462611"/>
<dbReference type="RefSeq" id="XP_056687244.1">
    <property type="nucleotide sequence ID" value="XM_056831266.1"/>
</dbReference>
<dbReference type="RefSeq" id="XP_056687246.1">
    <property type="nucleotide sequence ID" value="XM_056831268.1"/>
</dbReference>
<dbReference type="RefSeq" id="XP_056687248.1">
    <property type="nucleotide sequence ID" value="XM_056831270.1"/>
</dbReference>
<dbReference type="Gene3D" id="3.20.20.70">
    <property type="entry name" value="Aldolase class I"/>
    <property type="match status" value="1"/>
</dbReference>
<accession>A0ABM3QV54</accession>
<dbReference type="InterPro" id="IPR050073">
    <property type="entry name" value="2-IPM_HCS-like"/>
</dbReference>
<proteinExistence type="inferred from homology"/>
<dbReference type="RefSeq" id="XP_056687247.1">
    <property type="nucleotide sequence ID" value="XM_056831269.1"/>
</dbReference>
<evidence type="ECO:0000259" key="3">
    <source>
        <dbReference type="PROSITE" id="PS50067"/>
    </source>
</evidence>
<evidence type="ECO:0000256" key="2">
    <source>
        <dbReference type="PROSITE-ProRule" id="PRU00283"/>
    </source>
</evidence>
<evidence type="ECO:0000256" key="1">
    <source>
        <dbReference type="ARBA" id="ARBA00023175"/>
    </source>
</evidence>
<dbReference type="InterPro" id="IPR001752">
    <property type="entry name" value="Kinesin_motor_dom"/>
</dbReference>
<evidence type="ECO:0000313" key="8">
    <source>
        <dbReference type="RefSeq" id="XP_056687246.1"/>
    </source>
</evidence>
<protein>
    <submittedName>
        <fullName evidence="5 6">Methylthioalkylmalate synthase 2, chloroplastic isoform X1</fullName>
    </submittedName>
</protein>
<evidence type="ECO:0000313" key="7">
    <source>
        <dbReference type="RefSeq" id="XP_056687245.1"/>
    </source>
</evidence>
<dbReference type="RefSeq" id="XP_056687243.1">
    <property type="nucleotide sequence ID" value="XM_056831265.1"/>
</dbReference>
<dbReference type="Proteomes" id="UP000813463">
    <property type="component" value="Chromosome 6"/>
</dbReference>
<evidence type="ECO:0000313" key="11">
    <source>
        <dbReference type="RefSeq" id="XP_056687249.1"/>
    </source>
</evidence>
<dbReference type="SUPFAM" id="SSF51569">
    <property type="entry name" value="Aldolase"/>
    <property type="match status" value="1"/>
</dbReference>
<comment type="caution">
    <text evidence="2">Lacks conserved residue(s) required for the propagation of feature annotation.</text>
</comment>
<dbReference type="InterPro" id="IPR000891">
    <property type="entry name" value="PYR_CT"/>
</dbReference>
<organism evidence="4 9">
    <name type="scientific">Spinacia oleracea</name>
    <name type="common">Spinach</name>
    <dbReference type="NCBI Taxonomy" id="3562"/>
    <lineage>
        <taxon>Eukaryota</taxon>
        <taxon>Viridiplantae</taxon>
        <taxon>Streptophyta</taxon>
        <taxon>Embryophyta</taxon>
        <taxon>Tracheophyta</taxon>
        <taxon>Spermatophyta</taxon>
        <taxon>Magnoliopsida</taxon>
        <taxon>eudicotyledons</taxon>
        <taxon>Gunneridae</taxon>
        <taxon>Pentapetalae</taxon>
        <taxon>Caryophyllales</taxon>
        <taxon>Chenopodiaceae</taxon>
        <taxon>Chenopodioideae</taxon>
        <taxon>Anserineae</taxon>
        <taxon>Spinacia</taxon>
    </lineage>
</organism>
<dbReference type="PANTHER" id="PTHR10277:SF9">
    <property type="entry name" value="2-ISOPROPYLMALATE SYNTHASE 1, CHLOROPLASTIC-RELATED"/>
    <property type="match status" value="1"/>
</dbReference>
<dbReference type="InterPro" id="IPR013785">
    <property type="entry name" value="Aldolase_TIM"/>
</dbReference>
<evidence type="ECO:0000313" key="4">
    <source>
        <dbReference type="Proteomes" id="UP000813463"/>
    </source>
</evidence>
<keyword evidence="4" id="KW-1185">Reference proteome</keyword>
<sequence>MRKLLLRCGVQISPSAADLGETLCSLNFASRVKGIKYGPARKQADFSELLKCKYLAKKSKHDEKEAKKLQDNVQSLQLRLSAREHIYRNLQEKGACAGARQLEVTINGIGERAGNASLEEVVMTIKCHGQSLGGLYTGIQTEHIVKVAEYSGLLIQPHKAIVGANAFKHESGIHQVYTSSNVAYASEEIDVVREQWAKFFTSKYSLLV</sequence>
<reference evidence="4" key="1">
    <citation type="journal article" date="2021" name="Nat. Commun.">
        <title>Genomic analyses provide insights into spinach domestication and the genetic basis of agronomic traits.</title>
        <authorList>
            <person name="Cai X."/>
            <person name="Sun X."/>
            <person name="Xu C."/>
            <person name="Sun H."/>
            <person name="Wang X."/>
            <person name="Ge C."/>
            <person name="Zhang Z."/>
            <person name="Wang Q."/>
            <person name="Fei Z."/>
            <person name="Jiao C."/>
            <person name="Wang Q."/>
        </authorList>
    </citation>
    <scope>NUCLEOTIDE SEQUENCE [LARGE SCALE GENOMIC DNA]</scope>
    <source>
        <strain evidence="4">cv. Varoflay</strain>
    </source>
</reference>
<name>A0ABM3QV54_SPIOL</name>
<dbReference type="RefSeq" id="XP_056687250.1">
    <property type="nucleotide sequence ID" value="XM_056831272.1"/>
</dbReference>
<feature type="domain" description="Kinesin motor" evidence="3">
    <location>
        <begin position="1"/>
        <end position="35"/>
    </location>
</feature>
<evidence type="ECO:0000313" key="10">
    <source>
        <dbReference type="RefSeq" id="XP_056687248.1"/>
    </source>
</evidence>
<keyword evidence="1" id="KW-0505">Motor protein</keyword>
<dbReference type="RefSeq" id="XP_056687249.1">
    <property type="nucleotide sequence ID" value="XM_056831271.1"/>
</dbReference>
<dbReference type="PANTHER" id="PTHR10277">
    <property type="entry name" value="HOMOCITRATE SYNTHASE-RELATED"/>
    <property type="match status" value="1"/>
</dbReference>
<dbReference type="Pfam" id="PF00682">
    <property type="entry name" value="HMGL-like"/>
    <property type="match status" value="1"/>
</dbReference>
<reference evidence="5 6" key="2">
    <citation type="submission" date="2025-05" db="UniProtKB">
        <authorList>
            <consortium name="RefSeq"/>
        </authorList>
    </citation>
    <scope>IDENTIFICATION</scope>
    <source>
        <tissue evidence="5 6">Leaf</tissue>
    </source>
</reference>
<dbReference type="Gene3D" id="1.20.58.1980">
    <property type="match status" value="1"/>
</dbReference>
<comment type="similarity">
    <text evidence="2">Belongs to the TRAFAC class myosin-kinesin ATPase superfamily. Kinesin family.</text>
</comment>